<organism evidence="2 3">
    <name type="scientific">Prosthecobacter dejongeii</name>
    <dbReference type="NCBI Taxonomy" id="48465"/>
    <lineage>
        <taxon>Bacteria</taxon>
        <taxon>Pseudomonadati</taxon>
        <taxon>Verrucomicrobiota</taxon>
        <taxon>Verrucomicrobiia</taxon>
        <taxon>Verrucomicrobiales</taxon>
        <taxon>Verrucomicrobiaceae</taxon>
        <taxon>Prosthecobacter</taxon>
    </lineage>
</organism>
<sequence>MSHAEATHTAAVGAYVTHMSLRNRTHTSLLSKLSQSLRVLGVALTFGSLCLPPQAMADNAALMKLFEIMKAKGSITQEEYDQLVAVAQAEDAKPAPAPAPVPAAAPALPSNARLEQMEERIAQTEAEMKELDAHIAESKKSLAELDKLSSETPKDLMEKMLDGKWYENLSFRGYAQFRYTALYGDNAEGLNVPNDRSVSDTESFLIRRGRLILSGDVSDHLYIYAQSDYAGSTGTGDFALQMRDLYADIALDADKEFRFRVGQSKVPFGFVNLQSSQNRAPMERPDALNSAVEGERDIGAYFYWAPKEKRKLFSKLVKEGLKGSGDYGVFGIGAYNGQGLNRGDLNGQPHYVARFAYPVEFKSGQIMEFGLQGYTGSFVSRTSNIAGVGTPSSPEHGNKDERMALTYVLYPQPFGIEAEWAWGRGPQLSNDMTTIETASLQGGYVQANYRIKDGTATWFPFVRYNHYEGGRKFGTNSPWDHVSEVDVGLEWSPNKDIELTLMYTHTFQRTNTSAAPYDEVENADRLGLQLQWNF</sequence>
<keyword evidence="1" id="KW-0175">Coiled coil</keyword>
<dbReference type="InterPro" id="IPR023614">
    <property type="entry name" value="Porin_dom_sf"/>
</dbReference>
<name>A0A7W7YLK8_9BACT</name>
<reference evidence="2 3" key="1">
    <citation type="submission" date="2020-08" db="EMBL/GenBank/DDBJ databases">
        <title>Genomic Encyclopedia of Type Strains, Phase IV (KMG-IV): sequencing the most valuable type-strain genomes for metagenomic binning, comparative biology and taxonomic classification.</title>
        <authorList>
            <person name="Goeker M."/>
        </authorList>
    </citation>
    <scope>NUCLEOTIDE SEQUENCE [LARGE SCALE GENOMIC DNA]</scope>
    <source>
        <strain evidence="2 3">DSM 12251</strain>
    </source>
</reference>
<proteinExistence type="predicted"/>
<keyword evidence="3" id="KW-1185">Reference proteome</keyword>
<dbReference type="AlphaFoldDB" id="A0A7W7YLK8"/>
<dbReference type="EMBL" id="JACHIF010000005">
    <property type="protein sequence ID" value="MBB5038471.1"/>
    <property type="molecule type" value="Genomic_DNA"/>
</dbReference>
<feature type="coiled-coil region" evidence="1">
    <location>
        <begin position="114"/>
        <end position="148"/>
    </location>
</feature>
<dbReference type="SUPFAM" id="SSF56935">
    <property type="entry name" value="Porins"/>
    <property type="match status" value="1"/>
</dbReference>
<protein>
    <submittedName>
        <fullName evidence="2">Putative coiled-coil protein SlyX</fullName>
    </submittedName>
</protein>
<dbReference type="Gene3D" id="2.40.160.10">
    <property type="entry name" value="Porin"/>
    <property type="match status" value="1"/>
</dbReference>
<accession>A0A7W7YLK8</accession>
<dbReference type="Pfam" id="PF07396">
    <property type="entry name" value="Porin_O_P"/>
    <property type="match status" value="1"/>
</dbReference>
<evidence type="ECO:0000256" key="1">
    <source>
        <dbReference type="SAM" id="Coils"/>
    </source>
</evidence>
<evidence type="ECO:0000313" key="2">
    <source>
        <dbReference type="EMBL" id="MBB5038471.1"/>
    </source>
</evidence>
<comment type="caution">
    <text evidence="2">The sequence shown here is derived from an EMBL/GenBank/DDBJ whole genome shotgun (WGS) entry which is preliminary data.</text>
</comment>
<evidence type="ECO:0000313" key="3">
    <source>
        <dbReference type="Proteomes" id="UP000534294"/>
    </source>
</evidence>
<gene>
    <name evidence="2" type="ORF">HNQ64_002734</name>
</gene>
<dbReference type="InterPro" id="IPR010870">
    <property type="entry name" value="Porin_O/P"/>
</dbReference>
<dbReference type="RefSeq" id="WP_184209336.1">
    <property type="nucleotide sequence ID" value="NZ_JACHIF010000005.1"/>
</dbReference>
<dbReference type="Proteomes" id="UP000534294">
    <property type="component" value="Unassembled WGS sequence"/>
</dbReference>